<keyword evidence="2" id="KW-1185">Reference proteome</keyword>
<dbReference type="InterPro" id="IPR036671">
    <property type="entry name" value="DPH_MB_sf"/>
</dbReference>
<reference evidence="1 2" key="1">
    <citation type="journal article" date="2017" name="BMC Genomics">
        <title>Whole-genome assembly of Babesia ovata and comparative genomics between closely related pathogens.</title>
        <authorList>
            <person name="Yamagishi J."/>
            <person name="Asada M."/>
            <person name="Hakimi H."/>
            <person name="Tanaka T.Q."/>
            <person name="Sugimoto C."/>
            <person name="Kawazu S."/>
        </authorList>
    </citation>
    <scope>NUCLEOTIDE SEQUENCE [LARGE SCALE GENOMIC DNA]</scope>
    <source>
        <strain evidence="1 2">Miyake</strain>
    </source>
</reference>
<dbReference type="RefSeq" id="XP_028868901.1">
    <property type="nucleotide sequence ID" value="XM_029013068.1"/>
</dbReference>
<gene>
    <name evidence="1" type="ORF">BOVATA_041510</name>
</gene>
<dbReference type="EMBL" id="BDSA01000006">
    <property type="protein sequence ID" value="GBE62658.1"/>
    <property type="molecule type" value="Genomic_DNA"/>
</dbReference>
<accession>A0A2H6KI37</accession>
<evidence type="ECO:0000313" key="2">
    <source>
        <dbReference type="Proteomes" id="UP000236319"/>
    </source>
</evidence>
<dbReference type="SUPFAM" id="SSF46565">
    <property type="entry name" value="Chaperone J-domain"/>
    <property type="match status" value="1"/>
</dbReference>
<evidence type="ECO:0000313" key="1">
    <source>
        <dbReference type="EMBL" id="GBE62658.1"/>
    </source>
</evidence>
<organism evidence="1 2">
    <name type="scientific">Babesia ovata</name>
    <dbReference type="NCBI Taxonomy" id="189622"/>
    <lineage>
        <taxon>Eukaryota</taxon>
        <taxon>Sar</taxon>
        <taxon>Alveolata</taxon>
        <taxon>Apicomplexa</taxon>
        <taxon>Aconoidasida</taxon>
        <taxon>Piroplasmida</taxon>
        <taxon>Babesiidae</taxon>
        <taxon>Babesia</taxon>
    </lineage>
</organism>
<sequence length="139" mass="15940">MGPDALRELARAARVLKLDTTSKIERQDLRCSFRQAVRASHPDKGAGSVNAFNEVMSAYHKLNRYFDERDEQAAYREQHQRSFGQPVYDHDMVFSEQENAYFFQCRCGELVEVSTIAIALGVKSYTCETCSLLYTLQRS</sequence>
<protein>
    <submittedName>
        <fullName evidence="1">DnaJ homolog subfamily C member 24, putative</fullName>
    </submittedName>
</protein>
<dbReference type="Gene3D" id="1.10.287.110">
    <property type="entry name" value="DnaJ domain"/>
    <property type="match status" value="1"/>
</dbReference>
<dbReference type="OrthoDB" id="10250354at2759"/>
<name>A0A2H6KI37_9APIC</name>
<dbReference type="InterPro" id="IPR036869">
    <property type="entry name" value="J_dom_sf"/>
</dbReference>
<comment type="caution">
    <text evidence="1">The sequence shown here is derived from an EMBL/GenBank/DDBJ whole genome shotgun (WGS) entry which is preliminary data.</text>
</comment>
<proteinExistence type="predicted"/>
<dbReference type="GeneID" id="39876428"/>
<dbReference type="AlphaFoldDB" id="A0A2H6KI37"/>
<dbReference type="VEuPathDB" id="PiroplasmaDB:BOVATA_041510"/>
<dbReference type="SUPFAM" id="SSF144217">
    <property type="entry name" value="CSL zinc finger"/>
    <property type="match status" value="1"/>
</dbReference>
<dbReference type="Gene3D" id="3.10.660.10">
    <property type="entry name" value="DPH Zinc finger"/>
    <property type="match status" value="1"/>
</dbReference>
<dbReference type="Proteomes" id="UP000236319">
    <property type="component" value="Unassembled WGS sequence"/>
</dbReference>